<name>A0A6N3G8U2_9BACT</name>
<reference evidence="1" key="1">
    <citation type="submission" date="2019-11" db="EMBL/GenBank/DDBJ databases">
        <authorList>
            <person name="Feng L."/>
        </authorList>
    </citation>
    <scope>NUCLEOTIDE SEQUENCE</scope>
    <source>
        <strain evidence="1">PmerdaeLFYP103</strain>
    </source>
</reference>
<protein>
    <submittedName>
        <fullName evidence="1">Uncharacterized protein</fullName>
    </submittedName>
</protein>
<proteinExistence type="predicted"/>
<gene>
    <name evidence="1" type="ORF">PMLFYP103_02795</name>
</gene>
<accession>A0A6N3G8U2</accession>
<evidence type="ECO:0000313" key="1">
    <source>
        <dbReference type="EMBL" id="VYU60149.1"/>
    </source>
</evidence>
<organism evidence="1">
    <name type="scientific">Parabacteroides merdae</name>
    <dbReference type="NCBI Taxonomy" id="46503"/>
    <lineage>
        <taxon>Bacteria</taxon>
        <taxon>Pseudomonadati</taxon>
        <taxon>Bacteroidota</taxon>
        <taxon>Bacteroidia</taxon>
        <taxon>Bacteroidales</taxon>
        <taxon>Tannerellaceae</taxon>
        <taxon>Parabacteroides</taxon>
    </lineage>
</organism>
<sequence length="45" mass="5264">MNFLYFLAYIFKKNMTFAASADKSETKKKMVSRIIFCHLSAIIEI</sequence>
<dbReference type="EMBL" id="CACRUV010000035">
    <property type="protein sequence ID" value="VYU60149.1"/>
    <property type="molecule type" value="Genomic_DNA"/>
</dbReference>
<dbReference type="AlphaFoldDB" id="A0A6N3G8U2"/>